<feature type="non-terminal residue" evidence="1">
    <location>
        <position position="1"/>
    </location>
</feature>
<dbReference type="Proteomes" id="UP001200034">
    <property type="component" value="Unassembled WGS sequence"/>
</dbReference>
<gene>
    <name evidence="1" type="ORF">KR093_004038</name>
</gene>
<reference evidence="1" key="1">
    <citation type="journal article" date="2021" name="Mol. Ecol. Resour.">
        <title>Phylogenomic analyses of the genus Drosophila reveals genomic signals of climate adaptation.</title>
        <authorList>
            <person name="Li F."/>
            <person name="Rane R.V."/>
            <person name="Luria V."/>
            <person name="Xiong Z."/>
            <person name="Chen J."/>
            <person name="Li Z."/>
            <person name="Catullo R.A."/>
            <person name="Griffin P.C."/>
            <person name="Schiffer M."/>
            <person name="Pearce S."/>
            <person name="Lee S.F."/>
            <person name="McElroy K."/>
            <person name="Stocker A."/>
            <person name="Shirriffs J."/>
            <person name="Cockerell F."/>
            <person name="Coppin C."/>
            <person name="Sgro C.M."/>
            <person name="Karger A."/>
            <person name="Cain J.W."/>
            <person name="Weber J.A."/>
            <person name="Santpere G."/>
            <person name="Kirschner M.W."/>
            <person name="Hoffmann A.A."/>
            <person name="Oakeshott J.G."/>
            <person name="Zhang G."/>
        </authorList>
    </citation>
    <scope>NUCLEOTIDE SEQUENCE</scope>
    <source>
        <strain evidence="1">BGI-SZ-2011g</strain>
    </source>
</reference>
<evidence type="ECO:0000313" key="2">
    <source>
        <dbReference type="Proteomes" id="UP001200034"/>
    </source>
</evidence>
<sequence>VTVRKTKTQLLDFKVKFSYRPTSDEVLRLAYNPTYDLWFFVPSGRPRNLTNNIKDAYNERRPGGVCFQPEDNIWFYCASGENIQ</sequence>
<proteinExistence type="predicted"/>
<name>A0AAD4JSW0_9MUSC</name>
<accession>A0AAD4JSW0</accession>
<dbReference type="EMBL" id="JAJJHW010003409">
    <property type="protein sequence ID" value="KAH8359028.1"/>
    <property type="molecule type" value="Genomic_DNA"/>
</dbReference>
<keyword evidence="2" id="KW-1185">Reference proteome</keyword>
<protein>
    <submittedName>
        <fullName evidence="1">Uncharacterized protein</fullName>
    </submittedName>
</protein>
<comment type="caution">
    <text evidence="1">The sequence shown here is derived from an EMBL/GenBank/DDBJ whole genome shotgun (WGS) entry which is preliminary data.</text>
</comment>
<evidence type="ECO:0000313" key="1">
    <source>
        <dbReference type="EMBL" id="KAH8359028.1"/>
    </source>
</evidence>
<organism evidence="1 2">
    <name type="scientific">Drosophila rubida</name>
    <dbReference type="NCBI Taxonomy" id="30044"/>
    <lineage>
        <taxon>Eukaryota</taxon>
        <taxon>Metazoa</taxon>
        <taxon>Ecdysozoa</taxon>
        <taxon>Arthropoda</taxon>
        <taxon>Hexapoda</taxon>
        <taxon>Insecta</taxon>
        <taxon>Pterygota</taxon>
        <taxon>Neoptera</taxon>
        <taxon>Endopterygota</taxon>
        <taxon>Diptera</taxon>
        <taxon>Brachycera</taxon>
        <taxon>Muscomorpha</taxon>
        <taxon>Ephydroidea</taxon>
        <taxon>Drosophilidae</taxon>
        <taxon>Drosophila</taxon>
    </lineage>
</organism>
<dbReference type="AlphaFoldDB" id="A0AAD4JSW0"/>